<dbReference type="AlphaFoldDB" id="A0A5M9JNX2"/>
<evidence type="ECO:0000256" key="1">
    <source>
        <dbReference type="SAM" id="MobiDB-lite"/>
    </source>
</evidence>
<name>A0A5M9JNX2_MONFR</name>
<accession>A0A5M9JNX2</accession>
<dbReference type="Proteomes" id="UP000322873">
    <property type="component" value="Unassembled WGS sequence"/>
</dbReference>
<reference evidence="2 3" key="1">
    <citation type="submission" date="2019-06" db="EMBL/GenBank/DDBJ databases">
        <title>Genome Sequence of the Brown Rot Fungal Pathogen Monilinia fructicola.</title>
        <authorList>
            <person name="De Miccolis Angelini R.M."/>
            <person name="Landi L."/>
            <person name="Abate D."/>
            <person name="Pollastro S."/>
            <person name="Romanazzi G."/>
            <person name="Faretra F."/>
        </authorList>
    </citation>
    <scope>NUCLEOTIDE SEQUENCE [LARGE SCALE GENOMIC DNA]</scope>
    <source>
        <strain evidence="2 3">Mfrc123</strain>
    </source>
</reference>
<keyword evidence="3" id="KW-1185">Reference proteome</keyword>
<dbReference type="EMBL" id="VICG01000007">
    <property type="protein sequence ID" value="KAA8570397.1"/>
    <property type="molecule type" value="Genomic_DNA"/>
</dbReference>
<comment type="caution">
    <text evidence="2">The sequence shown here is derived from an EMBL/GenBank/DDBJ whole genome shotgun (WGS) entry which is preliminary data.</text>
</comment>
<evidence type="ECO:0000313" key="3">
    <source>
        <dbReference type="Proteomes" id="UP000322873"/>
    </source>
</evidence>
<gene>
    <name evidence="2" type="ORF">EYC84_002687</name>
</gene>
<proteinExistence type="predicted"/>
<feature type="region of interest" description="Disordered" evidence="1">
    <location>
        <begin position="52"/>
        <end position="80"/>
    </location>
</feature>
<protein>
    <submittedName>
        <fullName evidence="2">Uncharacterized protein</fullName>
    </submittedName>
</protein>
<evidence type="ECO:0000313" key="2">
    <source>
        <dbReference type="EMBL" id="KAA8570397.1"/>
    </source>
</evidence>
<organism evidence="2 3">
    <name type="scientific">Monilinia fructicola</name>
    <name type="common">Brown rot fungus</name>
    <name type="synonym">Ciboria fructicola</name>
    <dbReference type="NCBI Taxonomy" id="38448"/>
    <lineage>
        <taxon>Eukaryota</taxon>
        <taxon>Fungi</taxon>
        <taxon>Dikarya</taxon>
        <taxon>Ascomycota</taxon>
        <taxon>Pezizomycotina</taxon>
        <taxon>Leotiomycetes</taxon>
        <taxon>Helotiales</taxon>
        <taxon>Sclerotiniaceae</taxon>
        <taxon>Monilinia</taxon>
    </lineage>
</organism>
<sequence>MDGKVIHTVTTIIELNIMNELANTNYLSPYLHFHTTDGNMRMESRLTFNHSKNSNWTNQVRPDLPKLQAPKAYPNQALTE</sequence>